<accession>A0A914W104</accession>
<keyword evidence="2" id="KW-1185">Reference proteome</keyword>
<evidence type="ECO:0000313" key="3">
    <source>
        <dbReference type="WBParaSite" id="PSAMB.scaffold2927size20521.g19684.t1"/>
    </source>
</evidence>
<evidence type="ECO:0000256" key="1">
    <source>
        <dbReference type="SAM" id="MobiDB-lite"/>
    </source>
</evidence>
<protein>
    <submittedName>
        <fullName evidence="3">Uncharacterized protein</fullName>
    </submittedName>
</protein>
<reference evidence="3" key="1">
    <citation type="submission" date="2022-11" db="UniProtKB">
        <authorList>
            <consortium name="WormBaseParasite"/>
        </authorList>
    </citation>
    <scope>IDENTIFICATION</scope>
</reference>
<dbReference type="WBParaSite" id="PSAMB.scaffold2927size20521.g19684.t1">
    <property type="protein sequence ID" value="PSAMB.scaffold2927size20521.g19684.t1"/>
    <property type="gene ID" value="PSAMB.scaffold2927size20521.g19684"/>
</dbReference>
<name>A0A914W104_9BILA</name>
<dbReference type="Proteomes" id="UP000887566">
    <property type="component" value="Unplaced"/>
</dbReference>
<evidence type="ECO:0000313" key="2">
    <source>
        <dbReference type="Proteomes" id="UP000887566"/>
    </source>
</evidence>
<dbReference type="AlphaFoldDB" id="A0A914W104"/>
<organism evidence="2 3">
    <name type="scientific">Plectus sambesii</name>
    <dbReference type="NCBI Taxonomy" id="2011161"/>
    <lineage>
        <taxon>Eukaryota</taxon>
        <taxon>Metazoa</taxon>
        <taxon>Ecdysozoa</taxon>
        <taxon>Nematoda</taxon>
        <taxon>Chromadorea</taxon>
        <taxon>Plectida</taxon>
        <taxon>Plectina</taxon>
        <taxon>Plectoidea</taxon>
        <taxon>Plectidae</taxon>
        <taxon>Plectus</taxon>
    </lineage>
</organism>
<feature type="compositionally biased region" description="Basic and acidic residues" evidence="1">
    <location>
        <begin position="71"/>
        <end position="96"/>
    </location>
</feature>
<feature type="region of interest" description="Disordered" evidence="1">
    <location>
        <begin position="60"/>
        <end position="124"/>
    </location>
</feature>
<sequence>MELGEEDGIWRVIGFRVNEDDTADDGQRRLLPRRKEIRRRASDFDADVDSGDWVGATKMRSRRWKTVKSPSTDRDKMSDRCRSADEGERREREESAAKPSNGVVGHNAPPHRRRIYWPSPRPTS</sequence>
<proteinExistence type="predicted"/>